<comment type="caution">
    <text evidence="2">The sequence shown here is derived from an EMBL/GenBank/DDBJ whole genome shotgun (WGS) entry which is preliminary data.</text>
</comment>
<name>A0ABW4SNV7_9ACTN</name>
<evidence type="ECO:0000313" key="2">
    <source>
        <dbReference type="EMBL" id="MFD1931262.1"/>
    </source>
</evidence>
<accession>A0ABW4SNV7</accession>
<reference evidence="3" key="1">
    <citation type="journal article" date="2019" name="Int. J. Syst. Evol. Microbiol.">
        <title>The Global Catalogue of Microorganisms (GCM) 10K type strain sequencing project: providing services to taxonomists for standard genome sequencing and annotation.</title>
        <authorList>
            <consortium name="The Broad Institute Genomics Platform"/>
            <consortium name="The Broad Institute Genome Sequencing Center for Infectious Disease"/>
            <person name="Wu L."/>
            <person name="Ma J."/>
        </authorList>
    </citation>
    <scope>NUCLEOTIDE SEQUENCE [LARGE SCALE GENOMIC DNA]</scope>
    <source>
        <strain evidence="3">ICMP 6774ER</strain>
    </source>
</reference>
<evidence type="ECO:0000256" key="1">
    <source>
        <dbReference type="SAM" id="MobiDB-lite"/>
    </source>
</evidence>
<keyword evidence="3" id="KW-1185">Reference proteome</keyword>
<dbReference type="Proteomes" id="UP001597368">
    <property type="component" value="Unassembled WGS sequence"/>
</dbReference>
<evidence type="ECO:0000313" key="3">
    <source>
        <dbReference type="Proteomes" id="UP001597368"/>
    </source>
</evidence>
<dbReference type="RefSeq" id="WP_379570461.1">
    <property type="nucleotide sequence ID" value="NZ_JBHUFV010000013.1"/>
</dbReference>
<dbReference type="EMBL" id="JBHUFV010000013">
    <property type="protein sequence ID" value="MFD1931262.1"/>
    <property type="molecule type" value="Genomic_DNA"/>
</dbReference>
<feature type="region of interest" description="Disordered" evidence="1">
    <location>
        <begin position="87"/>
        <end position="106"/>
    </location>
</feature>
<protein>
    <submittedName>
        <fullName evidence="2">Uncharacterized protein</fullName>
    </submittedName>
</protein>
<proteinExistence type="predicted"/>
<feature type="compositionally biased region" description="Polar residues" evidence="1">
    <location>
        <begin position="96"/>
        <end position="106"/>
    </location>
</feature>
<sequence>MKLAIENLLFLRAMDAHLLDSSMLPRERRRFLATVGCRSTVQALQRRGERRFPILLAVVAQSAVDQLDEVIALFDQAVLKVGNRAEQSRARAGLDQASNRSTNPSR</sequence>
<organism evidence="2 3">
    <name type="scientific">Nonomuraea mangrovi</name>
    <dbReference type="NCBI Taxonomy" id="2316207"/>
    <lineage>
        <taxon>Bacteria</taxon>
        <taxon>Bacillati</taxon>
        <taxon>Actinomycetota</taxon>
        <taxon>Actinomycetes</taxon>
        <taxon>Streptosporangiales</taxon>
        <taxon>Streptosporangiaceae</taxon>
        <taxon>Nonomuraea</taxon>
    </lineage>
</organism>
<gene>
    <name evidence="2" type="ORF">ACFSKW_07225</name>
</gene>